<dbReference type="PANTHER" id="PTHR33420:SF3">
    <property type="entry name" value="FIMBRIAL SUBUNIT ELFA"/>
    <property type="match status" value="1"/>
</dbReference>
<feature type="signal peptide" evidence="5">
    <location>
        <begin position="1"/>
        <end position="23"/>
    </location>
</feature>
<sequence length="183" mass="19674">MTCKNMLWSSIISFIMLSANTHAIDGTIIFKSTLTIGACKVHANTHSTPATMLNDISLAMPAVSASNLNGSVSFIINVNCYSEQINLDNVKIRFTSDSANENGILLNTAANGASNIGIRIATATGVPIKINAPGERSAVAPHYSSSYSSLRTEYIASYQKLNEMQEVNAGPVESMLNYEVIYF</sequence>
<dbReference type="EMBL" id="CABGGW010000001">
    <property type="protein sequence ID" value="VUS23457.1"/>
    <property type="molecule type" value="Genomic_DNA"/>
</dbReference>
<gene>
    <name evidence="7" type="ORF">SB6422_00458</name>
</gene>
<keyword evidence="4" id="KW-0281">Fimbrium</keyword>
<evidence type="ECO:0000256" key="3">
    <source>
        <dbReference type="ARBA" id="ARBA00022729"/>
    </source>
</evidence>
<dbReference type="PANTHER" id="PTHR33420">
    <property type="entry name" value="FIMBRIAL SUBUNIT ELFA-RELATED"/>
    <property type="match status" value="1"/>
</dbReference>
<name>A0A564GV78_9ENTR</name>
<dbReference type="AlphaFoldDB" id="A0A564GV78"/>
<dbReference type="Proteomes" id="UP000317374">
    <property type="component" value="Unassembled WGS sequence"/>
</dbReference>
<keyword evidence="3 5" id="KW-0732">Signal</keyword>
<protein>
    <recommendedName>
        <fullName evidence="6">Fimbrial-type adhesion domain-containing protein</fullName>
    </recommendedName>
</protein>
<dbReference type="GO" id="GO:0043709">
    <property type="term" value="P:cell adhesion involved in single-species biofilm formation"/>
    <property type="evidence" value="ECO:0007669"/>
    <property type="project" value="TreeGrafter"/>
</dbReference>
<evidence type="ECO:0000313" key="8">
    <source>
        <dbReference type="Proteomes" id="UP000317374"/>
    </source>
</evidence>
<dbReference type="InterPro" id="IPR050263">
    <property type="entry name" value="Bact_Fimbrial_Adh_Pro"/>
</dbReference>
<dbReference type="RefSeq" id="WP_185930758.1">
    <property type="nucleotide sequence ID" value="NZ_CABGGW010000001.1"/>
</dbReference>
<dbReference type="Gene3D" id="2.60.40.1090">
    <property type="entry name" value="Fimbrial-type adhesion domain"/>
    <property type="match status" value="1"/>
</dbReference>
<feature type="domain" description="Fimbrial-type adhesion" evidence="6">
    <location>
        <begin position="30"/>
        <end position="182"/>
    </location>
</feature>
<evidence type="ECO:0000256" key="4">
    <source>
        <dbReference type="ARBA" id="ARBA00023263"/>
    </source>
</evidence>
<accession>A0A564GV78</accession>
<feature type="chain" id="PRO_5021747130" description="Fimbrial-type adhesion domain-containing protein" evidence="5">
    <location>
        <begin position="24"/>
        <end position="183"/>
    </location>
</feature>
<evidence type="ECO:0000256" key="5">
    <source>
        <dbReference type="SAM" id="SignalP"/>
    </source>
</evidence>
<reference evidence="7 8" key="1">
    <citation type="submission" date="2019-07" db="EMBL/GenBank/DDBJ databases">
        <authorList>
            <person name="Brisse S."/>
            <person name="Rodrigues C."/>
            <person name="Thorpe H."/>
        </authorList>
    </citation>
    <scope>NUCLEOTIDE SEQUENCE [LARGE SCALE GENOMIC DNA]</scope>
    <source>
        <strain evidence="7">SB6422</strain>
    </source>
</reference>
<evidence type="ECO:0000313" key="7">
    <source>
        <dbReference type="EMBL" id="VUS23457.1"/>
    </source>
</evidence>
<dbReference type="InterPro" id="IPR000259">
    <property type="entry name" value="Adhesion_dom_fimbrial"/>
</dbReference>
<organism evidence="7 8">
    <name type="scientific">Klebsiella huaxiensis</name>
    <dbReference type="NCBI Taxonomy" id="2153354"/>
    <lineage>
        <taxon>Bacteria</taxon>
        <taxon>Pseudomonadati</taxon>
        <taxon>Pseudomonadota</taxon>
        <taxon>Gammaproteobacteria</taxon>
        <taxon>Enterobacterales</taxon>
        <taxon>Enterobacteriaceae</taxon>
        <taxon>Klebsiella/Raoultella group</taxon>
        <taxon>Klebsiella</taxon>
    </lineage>
</organism>
<dbReference type="InterPro" id="IPR008966">
    <property type="entry name" value="Adhesion_dom_sf"/>
</dbReference>
<evidence type="ECO:0000256" key="1">
    <source>
        <dbReference type="ARBA" id="ARBA00004561"/>
    </source>
</evidence>
<dbReference type="Pfam" id="PF00419">
    <property type="entry name" value="Fimbrial"/>
    <property type="match status" value="1"/>
</dbReference>
<dbReference type="InterPro" id="IPR036937">
    <property type="entry name" value="Adhesion_dom_fimbrial_sf"/>
</dbReference>
<evidence type="ECO:0000256" key="2">
    <source>
        <dbReference type="ARBA" id="ARBA00006671"/>
    </source>
</evidence>
<proteinExistence type="inferred from homology"/>
<comment type="subcellular location">
    <subcellularLocation>
        <location evidence="1">Fimbrium</location>
    </subcellularLocation>
</comment>
<comment type="similarity">
    <text evidence="2">Belongs to the fimbrial protein family.</text>
</comment>
<dbReference type="GO" id="GO:0009289">
    <property type="term" value="C:pilus"/>
    <property type="evidence" value="ECO:0007669"/>
    <property type="project" value="UniProtKB-SubCell"/>
</dbReference>
<dbReference type="SUPFAM" id="SSF49401">
    <property type="entry name" value="Bacterial adhesins"/>
    <property type="match status" value="1"/>
</dbReference>
<evidence type="ECO:0000259" key="6">
    <source>
        <dbReference type="Pfam" id="PF00419"/>
    </source>
</evidence>